<dbReference type="Pfam" id="PF03404">
    <property type="entry name" value="Mo-co_dimer"/>
    <property type="match status" value="1"/>
</dbReference>
<comment type="cofactor">
    <cofactor evidence="1">
        <name>Mo-molybdopterin</name>
        <dbReference type="ChEBI" id="CHEBI:71302"/>
    </cofactor>
</comment>
<evidence type="ECO:0000259" key="5">
    <source>
        <dbReference type="Pfam" id="PF00174"/>
    </source>
</evidence>
<feature type="domain" description="Moybdenum cofactor oxidoreductase dimerisation" evidence="6">
    <location>
        <begin position="213"/>
        <end position="288"/>
    </location>
</feature>
<evidence type="ECO:0000313" key="8">
    <source>
        <dbReference type="Proteomes" id="UP000094969"/>
    </source>
</evidence>
<dbReference type="InterPro" id="IPR008335">
    <property type="entry name" value="Mopterin_OxRdtase_euk"/>
</dbReference>
<keyword evidence="4" id="KW-0560">Oxidoreductase</keyword>
<protein>
    <recommendedName>
        <fullName evidence="9">Sulfite oxidase</fullName>
    </recommendedName>
</protein>
<dbReference type="Gene3D" id="3.90.420.10">
    <property type="entry name" value="Oxidoreductase, molybdopterin-binding domain"/>
    <property type="match status" value="1"/>
</dbReference>
<feature type="domain" description="Oxidoreductase molybdopterin-binding" evidence="5">
    <location>
        <begin position="32"/>
        <end position="194"/>
    </location>
</feature>
<dbReference type="AlphaFoldDB" id="A0A1D7UC63"/>
<keyword evidence="3" id="KW-0479">Metal-binding</keyword>
<dbReference type="GO" id="GO:0030151">
    <property type="term" value="F:molybdenum ion binding"/>
    <property type="evidence" value="ECO:0007669"/>
    <property type="project" value="InterPro"/>
</dbReference>
<sequence>MGPSGIYRRLPLEPHQMDERLTATSDLFVLIHMGTPAVDVSMWSLGIGGMVSRPLSIPLTELRSLPRVTVQTVHQCAGNPLQPTVPTRRVACVEWAGVALKSLIDLAELDPRATHMWSFGMDHGEFEGTSCDGYGKDLTIDRLLEAGALVAYELNGSALPTEHGFPARLVVPGYYGTNTVKWLDRIEFRDKPLDALFTTIYYNDAKSPAEARKPVWEIPVGSLFTSPAPGSSHRRGDGLDVAGWAWAKSGVSRVDVSVDGGANWRPAKLEPDRGAAWRRFEETIGVPEPGPLGLVVRATANDGRSQPLEGVRYAAHAITINVV</sequence>
<keyword evidence="2" id="KW-0500">Molybdenum</keyword>
<dbReference type="InterPro" id="IPR036374">
    <property type="entry name" value="OxRdtase_Mopterin-bd_sf"/>
</dbReference>
<dbReference type="PRINTS" id="PR00407">
    <property type="entry name" value="EUMOPTERIN"/>
</dbReference>
<dbReference type="PANTHER" id="PTHR19372:SF7">
    <property type="entry name" value="SULFITE OXIDASE, MITOCHONDRIAL"/>
    <property type="match status" value="1"/>
</dbReference>
<keyword evidence="7" id="KW-0614">Plasmid</keyword>
<evidence type="ECO:0008006" key="9">
    <source>
        <dbReference type="Google" id="ProtNLM"/>
    </source>
</evidence>
<evidence type="ECO:0000256" key="3">
    <source>
        <dbReference type="ARBA" id="ARBA00022723"/>
    </source>
</evidence>
<dbReference type="SUPFAM" id="SSF56524">
    <property type="entry name" value="Oxidoreductase molybdopterin-binding domain"/>
    <property type="match status" value="1"/>
</dbReference>
<keyword evidence="8" id="KW-1185">Reference proteome</keyword>
<reference evidence="7 8" key="1">
    <citation type="journal article" date="2015" name="Antonie Van Leeuwenhoek">
        <title>Bosea vaviloviae sp. nov., a new species of slow-growing rhizobia isolated from nodules of the relict species Vavilovia formosa (Stev.) Fed.</title>
        <authorList>
            <person name="Safronova V.I."/>
            <person name="Kuznetsova I.G."/>
            <person name="Sazanova A.L."/>
            <person name="Kimeklis A.K."/>
            <person name="Belimov A.A."/>
            <person name="Andronov E.E."/>
            <person name="Pinaev A.G."/>
            <person name="Chizhevskaya E.P."/>
            <person name="Pukhaev A.R."/>
            <person name="Popov K.P."/>
            <person name="Willems A."/>
            <person name="Tikhonovich I.A."/>
        </authorList>
    </citation>
    <scope>NUCLEOTIDE SEQUENCE [LARGE SCALE GENOMIC DNA]</scope>
    <source>
        <strain evidence="7 8">Vaf18</strain>
        <plasmid evidence="7">unnamed1</plasmid>
    </source>
</reference>
<dbReference type="Pfam" id="PF00174">
    <property type="entry name" value="Oxidored_molyb"/>
    <property type="match status" value="1"/>
</dbReference>
<proteinExistence type="predicted"/>
<accession>A0A1D7UC63</accession>
<evidence type="ECO:0000313" key="7">
    <source>
        <dbReference type="EMBL" id="AOO84962.1"/>
    </source>
</evidence>
<name>A0A1D7UC63_9HYPH</name>
<dbReference type="InterPro" id="IPR005066">
    <property type="entry name" value="MoCF_OxRdtse_dimer"/>
</dbReference>
<gene>
    <name evidence="7" type="ORF">BHK69_30005</name>
</gene>
<geneLocation type="plasmid" evidence="7 8">
    <name>unnamed1</name>
</geneLocation>
<dbReference type="EMBL" id="CP017148">
    <property type="protein sequence ID" value="AOO84962.1"/>
    <property type="molecule type" value="Genomic_DNA"/>
</dbReference>
<evidence type="ECO:0000259" key="6">
    <source>
        <dbReference type="Pfam" id="PF03404"/>
    </source>
</evidence>
<dbReference type="GO" id="GO:0020037">
    <property type="term" value="F:heme binding"/>
    <property type="evidence" value="ECO:0007669"/>
    <property type="project" value="TreeGrafter"/>
</dbReference>
<dbReference type="GO" id="GO:0006790">
    <property type="term" value="P:sulfur compound metabolic process"/>
    <property type="evidence" value="ECO:0007669"/>
    <property type="project" value="TreeGrafter"/>
</dbReference>
<dbReference type="PANTHER" id="PTHR19372">
    <property type="entry name" value="SULFITE REDUCTASE"/>
    <property type="match status" value="1"/>
</dbReference>
<dbReference type="Proteomes" id="UP000094969">
    <property type="component" value="Plasmid unnamed1"/>
</dbReference>
<organism evidence="7 8">
    <name type="scientific">Bosea vaviloviae</name>
    <dbReference type="NCBI Taxonomy" id="1526658"/>
    <lineage>
        <taxon>Bacteria</taxon>
        <taxon>Pseudomonadati</taxon>
        <taxon>Pseudomonadota</taxon>
        <taxon>Alphaproteobacteria</taxon>
        <taxon>Hyphomicrobiales</taxon>
        <taxon>Boseaceae</taxon>
        <taxon>Bosea</taxon>
    </lineage>
</organism>
<evidence type="ECO:0000256" key="1">
    <source>
        <dbReference type="ARBA" id="ARBA00001924"/>
    </source>
</evidence>
<dbReference type="SUPFAM" id="SSF81296">
    <property type="entry name" value="E set domains"/>
    <property type="match status" value="1"/>
</dbReference>
<dbReference type="GO" id="GO:0008482">
    <property type="term" value="F:sulfite oxidase activity"/>
    <property type="evidence" value="ECO:0007669"/>
    <property type="project" value="TreeGrafter"/>
</dbReference>
<dbReference type="InterPro" id="IPR000572">
    <property type="entry name" value="OxRdtase_Mopterin-bd_dom"/>
</dbReference>
<evidence type="ECO:0000256" key="2">
    <source>
        <dbReference type="ARBA" id="ARBA00022505"/>
    </source>
</evidence>
<dbReference type="KEGG" id="bvv:BHK69_30005"/>
<dbReference type="Gene3D" id="2.60.40.650">
    <property type="match status" value="1"/>
</dbReference>
<evidence type="ECO:0000256" key="4">
    <source>
        <dbReference type="ARBA" id="ARBA00023002"/>
    </source>
</evidence>
<dbReference type="InterPro" id="IPR014756">
    <property type="entry name" value="Ig_E-set"/>
</dbReference>
<dbReference type="GO" id="GO:0043546">
    <property type="term" value="F:molybdopterin cofactor binding"/>
    <property type="evidence" value="ECO:0007669"/>
    <property type="project" value="TreeGrafter"/>
</dbReference>